<dbReference type="PANTHER" id="PTHR33408">
    <property type="entry name" value="TRANSPOSASE"/>
    <property type="match status" value="1"/>
</dbReference>
<feature type="region of interest" description="Disordered" evidence="1">
    <location>
        <begin position="210"/>
        <end position="241"/>
    </location>
</feature>
<dbReference type="InterPro" id="IPR002559">
    <property type="entry name" value="Transposase_11"/>
</dbReference>
<dbReference type="AlphaFoldDB" id="A0A2N6SM37"/>
<feature type="compositionally biased region" description="Basic residues" evidence="1">
    <location>
        <begin position="222"/>
        <end position="233"/>
    </location>
</feature>
<accession>A0A2N6SM37</accession>
<gene>
    <name evidence="4" type="ORF">CJ205_06005</name>
</gene>
<evidence type="ECO:0000259" key="3">
    <source>
        <dbReference type="Pfam" id="PF05598"/>
    </source>
</evidence>
<dbReference type="NCBIfam" id="NF033551">
    <property type="entry name" value="transpos_IS1182"/>
    <property type="match status" value="1"/>
</dbReference>
<dbReference type="PANTHER" id="PTHR33408:SF2">
    <property type="entry name" value="TRANSPOSASE DDE DOMAIN-CONTAINING PROTEIN"/>
    <property type="match status" value="1"/>
</dbReference>
<dbReference type="RefSeq" id="WP_102227927.1">
    <property type="nucleotide sequence ID" value="NZ_PNFY01000026.1"/>
</dbReference>
<dbReference type="GO" id="GO:0006313">
    <property type="term" value="P:DNA transposition"/>
    <property type="evidence" value="ECO:0007669"/>
    <property type="project" value="InterPro"/>
</dbReference>
<evidence type="ECO:0000259" key="2">
    <source>
        <dbReference type="Pfam" id="PF01609"/>
    </source>
</evidence>
<reference evidence="4 5" key="1">
    <citation type="submission" date="2017-09" db="EMBL/GenBank/DDBJ databases">
        <title>Bacterial strain isolated from the female urinary microbiota.</title>
        <authorList>
            <person name="Thomas-White K."/>
            <person name="Kumar N."/>
            <person name="Forster S."/>
            <person name="Putonti C."/>
            <person name="Lawley T."/>
            <person name="Wolfe A.J."/>
        </authorList>
    </citation>
    <scope>NUCLEOTIDE SEQUENCE [LARGE SCALE GENOMIC DNA]</scope>
    <source>
        <strain evidence="4 5">UMB0852</strain>
    </source>
</reference>
<name>A0A2N6SM37_9LACT</name>
<dbReference type="OrthoDB" id="2139822at2"/>
<dbReference type="InterPro" id="IPR008490">
    <property type="entry name" value="Transposase_InsH_N"/>
</dbReference>
<keyword evidence="5" id="KW-1185">Reference proteome</keyword>
<comment type="caution">
    <text evidence="4">The sequence shown here is derived from an EMBL/GenBank/DDBJ whole genome shotgun (WGS) entry which is preliminary data.</text>
</comment>
<proteinExistence type="predicted"/>
<protein>
    <submittedName>
        <fullName evidence="4">DDE transposase</fullName>
    </submittedName>
</protein>
<sequence length="508" mass="59538">MNGLKYTTSSPEITVSINFTLPQDHIARVIHDFVKSLNIPEHSGFGRPVEYDAKILLKLLLFSYSRGITTSRQIECFAVENLPARWLTGNACPSYQTICRFRISAHLKRILEESFDVFRAFLKKHDLMDEALFIDGTKVLADANKYTFVWKKNTLRFEKMNRDAMIELLNHLRQLDGKTLLDPETNLTVEELDEILLQIDIQLETLEETIKAEPRRSPNPNKQKRRHLKSQRRKLAERTQKIQQYEEQKAILGDRSSYSKTDHDATFMRMKDDPMRNGQLKPGYNLQVATCNQFFLAYDLFPNPTDTRTLIPFIQSHRQLIQDSTFLVADAGYGSEPNYRFLEDECPHLTALIPYNTYLKEQSKVWKSDERKVMNWDYFEEDDYYIDPKGVRFNFNAYRTRTDQYEVTRDFKEYVAETVDANQQPIPEALTKKGYTRRIHVNPSYEYFKAQQREQLSDPEYAKVYARRKIDVEPAFGFLKACLGFTRFHVRGIDKVKQEVGLAFSPTN</sequence>
<dbReference type="GO" id="GO:0004803">
    <property type="term" value="F:transposase activity"/>
    <property type="evidence" value="ECO:0007669"/>
    <property type="project" value="InterPro"/>
</dbReference>
<feature type="domain" description="Transposase InsH N-terminal" evidence="3">
    <location>
        <begin position="21"/>
        <end position="102"/>
    </location>
</feature>
<dbReference type="Pfam" id="PF05598">
    <property type="entry name" value="DUF772"/>
    <property type="match status" value="1"/>
</dbReference>
<organism evidence="4 5">
    <name type="scientific">Dolosicoccus paucivorans</name>
    <dbReference type="NCBI Taxonomy" id="84521"/>
    <lineage>
        <taxon>Bacteria</taxon>
        <taxon>Bacillati</taxon>
        <taxon>Bacillota</taxon>
        <taxon>Bacilli</taxon>
        <taxon>Lactobacillales</taxon>
        <taxon>Aerococcaceae</taxon>
        <taxon>Dolosicoccus</taxon>
    </lineage>
</organism>
<dbReference type="EMBL" id="PNHE01000024">
    <property type="protein sequence ID" value="PMC58131.1"/>
    <property type="molecule type" value="Genomic_DNA"/>
</dbReference>
<dbReference type="Proteomes" id="UP000235682">
    <property type="component" value="Unassembled WGS sequence"/>
</dbReference>
<feature type="domain" description="Transposase IS4-like" evidence="2">
    <location>
        <begin position="257"/>
        <end position="503"/>
    </location>
</feature>
<evidence type="ECO:0000313" key="4">
    <source>
        <dbReference type="EMBL" id="PMC58131.1"/>
    </source>
</evidence>
<evidence type="ECO:0000256" key="1">
    <source>
        <dbReference type="SAM" id="MobiDB-lite"/>
    </source>
</evidence>
<evidence type="ECO:0000313" key="5">
    <source>
        <dbReference type="Proteomes" id="UP000235682"/>
    </source>
</evidence>
<dbReference type="InterPro" id="IPR047629">
    <property type="entry name" value="IS1182_transpos"/>
</dbReference>
<dbReference type="Pfam" id="PF01609">
    <property type="entry name" value="DDE_Tnp_1"/>
    <property type="match status" value="1"/>
</dbReference>
<dbReference type="GO" id="GO:0003677">
    <property type="term" value="F:DNA binding"/>
    <property type="evidence" value="ECO:0007669"/>
    <property type="project" value="InterPro"/>
</dbReference>